<evidence type="ECO:0000256" key="1">
    <source>
        <dbReference type="SAM" id="MobiDB-lite"/>
    </source>
</evidence>
<feature type="compositionally biased region" description="Low complexity" evidence="1">
    <location>
        <begin position="1177"/>
        <end position="1192"/>
    </location>
</feature>
<feature type="compositionally biased region" description="Basic and acidic residues" evidence="1">
    <location>
        <begin position="1087"/>
        <end position="1115"/>
    </location>
</feature>
<feature type="compositionally biased region" description="Basic residues" evidence="1">
    <location>
        <begin position="111"/>
        <end position="123"/>
    </location>
</feature>
<accession>A0AAE1C112</accession>
<protein>
    <submittedName>
        <fullName evidence="2">Uncharacterized protein</fullName>
    </submittedName>
</protein>
<sequence length="1604" mass="176430">MPGFRDPVILPRPDLTLHRAPPRPAPPRPAPPRIHSPFRKVCEGRTPTSSFVGAYCTVPRPPSAYQGDAHTPPVMSALNRTSSRASDFRYSATWCRDTRHTSTRSWESRRNSSRSRYSRHNSIRSRSSLRDSIRSVASSAWQETAKRGEPLRRVASPHVRSAQEWAGRVKERVSGGGGAPLLTPGRHRRSPEVVGRQGDASPGSARNSHRVHPTLWATSAAHTLRWETSSGLAALVECGAAAGSAAVAGAGRLCATATTMADAKFQQLRRSISNWSLSTVKKPKVSLPKLKKPKLKFLSGGKKNRVDPKDESVALDEVKAALLKAEGNETATSSGGEVIHDPSTSGDGGDDTQPTIVLTLHHRNTPPDPPPPPPSPGLLAATNDLDFIDSDDPETDERVAEAISPEVEYSDQWFDARGTLTRSKNNLVEAVNDYDYARMTRYYDARGTQYYDVTDEGELETTTYDPITVNSTTVVPVEEKGSVRAREWVKSYDEEAESRVERWMKMQKNRNPSSLPKSKSEIRLDEVEDAAETEKWSNRDEIKLNMVGKNGSTNSSKDHDKKLKIQEIKQQQHEEKEKLARKQSLKKIFQVRGKLSIKPIVDSLRPKYTDTDIYIASTPIALANTSTNIRPSDITDSLDVSDDGINCSSVDLDPGVDIRPDQDEVKYENQSILTTRSQETQKGLKVDPKQQDDQQQISNGADVMTDSATEAKRKSNVPEQVKLEATGPDVSSAKSENLQNTTDNSSKCKSVSHDKAPPILEHELTNQNDKQKPTTKSEILSQETNGMEKFESISLENEEQVTGPSLQLTPNTKTETTKLSVEDQSKLAQKIDTESLPDPSKSETKKKKIPGANIQKSIKNFAGSIFSQQTIGKGKKEGGEDKKRRSRISPFTKEHIFKSSSKSKAEVETVETKNTEGEIRESSSNEGGLTVMGVDEKGKVTNVATDIPDADTRYDSKCLNGTSNEVSNDVLPESLPDVLSSAGSSNINTSMRVSPERLALIPTECDEQKSISHESSPGMDTSFVEEDGLRLRKDALQAIKAMENDETATHFYSFLSASEYHTPVTKVPQDSNSLTEPVSQQPAKSTTVEESKKPTGEPESIKSSEKDKTEMDKKPQISMAPVVTQTVMPMSNQSKQPENELHYDISSTNHRSATENLQTTSTDASAEPTAKSEYHITSPPVSATVTTSPDSSKSNAVPPEVPKLKLTPALPVEGEQPPKPSPRLKKGRYGYSANGTKKAPTNPPASISGLTKPENSTAKVENVAINGNVSSLKTFDNNEIATFPRRTHSKKRAPLVEHERISSDSGYVGPHSTPYYYGGNENANSDTEPIYWEISETKDAPPRPSPRRTKKGQQTPSDSSLEQTPPYNGDTHSSLSSQSETKEVPEWINKRAPIPSPRSRKQCSLQSLPTVAPPDDSLETIKRNLQFQSEEYPDDATIQLKERIQAAAEDQFYSGKAASISYGFTPHSQVTSSRTTVPPSPPLRGRKASQMSLPGAMMAEEKKMNRRSIHEDNPALNTRSNLSHRPQYTNRARRRTDPTQGMSIRAIKSAMQRVGETVTGLTDLLVSVGLQHEASARKLMEEKLVAKELYSLVELRLQNLPLLA</sequence>
<feature type="compositionally biased region" description="Polar residues" evidence="1">
    <location>
        <begin position="774"/>
        <end position="785"/>
    </location>
</feature>
<feature type="compositionally biased region" description="Polar residues" evidence="1">
    <location>
        <begin position="1515"/>
        <end position="1530"/>
    </location>
</feature>
<feature type="compositionally biased region" description="Basic and acidic residues" evidence="1">
    <location>
        <begin position="874"/>
        <end position="883"/>
    </location>
</feature>
<dbReference type="Proteomes" id="UP001286313">
    <property type="component" value="Unassembled WGS sequence"/>
</dbReference>
<feature type="compositionally biased region" description="Polar residues" evidence="1">
    <location>
        <begin position="1244"/>
        <end position="1255"/>
    </location>
</feature>
<feature type="compositionally biased region" description="Pro residues" evidence="1">
    <location>
        <begin position="366"/>
        <end position="376"/>
    </location>
</feature>
<feature type="region of interest" description="Disordered" evidence="1">
    <location>
        <begin position="1065"/>
        <end position="1255"/>
    </location>
</feature>
<feature type="compositionally biased region" description="Basic and acidic residues" evidence="1">
    <location>
        <begin position="682"/>
        <end position="692"/>
    </location>
</feature>
<feature type="region of interest" description="Disordered" evidence="1">
    <location>
        <begin position="327"/>
        <end position="382"/>
    </location>
</feature>
<feature type="compositionally biased region" description="Polar residues" evidence="1">
    <location>
        <begin position="1145"/>
        <end position="1164"/>
    </location>
</feature>
<dbReference type="EMBL" id="JAWQEG010005117">
    <property type="protein sequence ID" value="KAK3859114.1"/>
    <property type="molecule type" value="Genomic_DNA"/>
</dbReference>
<keyword evidence="3" id="KW-1185">Reference proteome</keyword>
<feature type="compositionally biased region" description="Basic and acidic residues" evidence="1">
    <location>
        <begin position="1380"/>
        <end position="1389"/>
    </location>
</feature>
<evidence type="ECO:0000313" key="3">
    <source>
        <dbReference type="Proteomes" id="UP001286313"/>
    </source>
</evidence>
<name>A0AAE1C112_PETCI</name>
<feature type="region of interest" description="Disordered" evidence="1">
    <location>
        <begin position="99"/>
        <end position="210"/>
    </location>
</feature>
<feature type="compositionally biased region" description="Basic and acidic residues" evidence="1">
    <location>
        <begin position="99"/>
        <end position="110"/>
    </location>
</feature>
<feature type="region of interest" description="Disordered" evidence="1">
    <location>
        <begin position="1283"/>
        <end position="1417"/>
    </location>
</feature>
<feature type="compositionally biased region" description="Polar residues" evidence="1">
    <location>
        <begin position="1352"/>
        <end position="1379"/>
    </location>
</feature>
<evidence type="ECO:0000313" key="2">
    <source>
        <dbReference type="EMBL" id="KAK3859114.1"/>
    </source>
</evidence>
<feature type="compositionally biased region" description="Low complexity" evidence="1">
    <location>
        <begin position="1468"/>
        <end position="1477"/>
    </location>
</feature>
<feature type="compositionally biased region" description="Polar residues" evidence="1">
    <location>
        <begin position="800"/>
        <end position="819"/>
    </location>
</feature>
<gene>
    <name evidence="2" type="ORF">Pcinc_034741</name>
</gene>
<feature type="compositionally biased region" description="Polar residues" evidence="1">
    <location>
        <begin position="1123"/>
        <end position="1136"/>
    </location>
</feature>
<feature type="compositionally biased region" description="Basic and acidic residues" evidence="1">
    <location>
        <begin position="892"/>
        <end position="923"/>
    </location>
</feature>
<feature type="compositionally biased region" description="Basic and acidic residues" evidence="1">
    <location>
        <begin position="820"/>
        <end position="833"/>
    </location>
</feature>
<feature type="region of interest" description="Disordered" evidence="1">
    <location>
        <begin position="1"/>
        <end position="43"/>
    </location>
</feature>
<reference evidence="2" key="1">
    <citation type="submission" date="2023-10" db="EMBL/GenBank/DDBJ databases">
        <title>Genome assemblies of two species of porcelain crab, Petrolisthes cinctipes and Petrolisthes manimaculis (Anomura: Porcellanidae).</title>
        <authorList>
            <person name="Angst P."/>
        </authorList>
    </citation>
    <scope>NUCLEOTIDE SEQUENCE</scope>
    <source>
        <strain evidence="2">PB745_01</strain>
        <tissue evidence="2">Gill</tissue>
    </source>
</reference>
<feature type="compositionally biased region" description="Polar residues" evidence="1">
    <location>
        <begin position="672"/>
        <end position="681"/>
    </location>
</feature>
<feature type="compositionally biased region" description="Pro residues" evidence="1">
    <location>
        <begin position="22"/>
        <end position="34"/>
    </location>
</feature>
<comment type="caution">
    <text evidence="2">The sequence shown here is derived from an EMBL/GenBank/DDBJ whole genome shotgun (WGS) entry which is preliminary data.</text>
</comment>
<feature type="region of interest" description="Disordered" evidence="1">
    <location>
        <begin position="1511"/>
        <end position="1540"/>
    </location>
</feature>
<feature type="compositionally biased region" description="Polar residues" evidence="1">
    <location>
        <begin position="732"/>
        <end position="749"/>
    </location>
</feature>
<proteinExistence type="predicted"/>
<feature type="region of interest" description="Disordered" evidence="1">
    <location>
        <begin position="672"/>
        <end position="931"/>
    </location>
</feature>
<feature type="compositionally biased region" description="Basic and acidic residues" evidence="1">
    <location>
        <begin position="751"/>
        <end position="772"/>
    </location>
</feature>
<feature type="compositionally biased region" description="Polar residues" evidence="1">
    <location>
        <begin position="1068"/>
        <end position="1086"/>
    </location>
</feature>
<feature type="region of interest" description="Disordered" evidence="1">
    <location>
        <begin position="1466"/>
        <end position="1490"/>
    </location>
</feature>
<organism evidence="2 3">
    <name type="scientific">Petrolisthes cinctipes</name>
    <name type="common">Flat porcelain crab</name>
    <dbReference type="NCBI Taxonomy" id="88211"/>
    <lineage>
        <taxon>Eukaryota</taxon>
        <taxon>Metazoa</taxon>
        <taxon>Ecdysozoa</taxon>
        <taxon>Arthropoda</taxon>
        <taxon>Crustacea</taxon>
        <taxon>Multicrustacea</taxon>
        <taxon>Malacostraca</taxon>
        <taxon>Eumalacostraca</taxon>
        <taxon>Eucarida</taxon>
        <taxon>Decapoda</taxon>
        <taxon>Pleocyemata</taxon>
        <taxon>Anomura</taxon>
        <taxon>Galatheoidea</taxon>
        <taxon>Porcellanidae</taxon>
        <taxon>Petrolisthes</taxon>
    </lineage>
</organism>